<evidence type="ECO:0000313" key="3">
    <source>
        <dbReference type="Proteomes" id="UP001283361"/>
    </source>
</evidence>
<reference evidence="2" key="1">
    <citation type="journal article" date="2023" name="G3 (Bethesda)">
        <title>A reference genome for the long-term kleptoplast-retaining sea slug Elysia crispata morphotype clarki.</title>
        <authorList>
            <person name="Eastman K.E."/>
            <person name="Pendleton A.L."/>
            <person name="Shaikh M.A."/>
            <person name="Suttiyut T."/>
            <person name="Ogas R."/>
            <person name="Tomko P."/>
            <person name="Gavelis G."/>
            <person name="Widhalm J.R."/>
            <person name="Wisecaver J.H."/>
        </authorList>
    </citation>
    <scope>NUCLEOTIDE SEQUENCE</scope>
    <source>
        <strain evidence="2">ECLA1</strain>
    </source>
</reference>
<accession>A0AAE0Y591</accession>
<gene>
    <name evidence="2" type="ORF">RRG08_037441</name>
</gene>
<name>A0AAE0Y591_9GAST</name>
<dbReference type="AlphaFoldDB" id="A0AAE0Y591"/>
<evidence type="ECO:0000256" key="1">
    <source>
        <dbReference type="SAM" id="SignalP"/>
    </source>
</evidence>
<organism evidence="2 3">
    <name type="scientific">Elysia crispata</name>
    <name type="common">lettuce slug</name>
    <dbReference type="NCBI Taxonomy" id="231223"/>
    <lineage>
        <taxon>Eukaryota</taxon>
        <taxon>Metazoa</taxon>
        <taxon>Spiralia</taxon>
        <taxon>Lophotrochozoa</taxon>
        <taxon>Mollusca</taxon>
        <taxon>Gastropoda</taxon>
        <taxon>Heterobranchia</taxon>
        <taxon>Euthyneura</taxon>
        <taxon>Panpulmonata</taxon>
        <taxon>Sacoglossa</taxon>
        <taxon>Placobranchoidea</taxon>
        <taxon>Plakobranchidae</taxon>
        <taxon>Elysia</taxon>
    </lineage>
</organism>
<keyword evidence="1" id="KW-0732">Signal</keyword>
<protein>
    <submittedName>
        <fullName evidence="2">Uncharacterized protein</fullName>
    </submittedName>
</protein>
<feature type="chain" id="PRO_5042066618" evidence="1">
    <location>
        <begin position="25"/>
        <end position="133"/>
    </location>
</feature>
<evidence type="ECO:0000313" key="2">
    <source>
        <dbReference type="EMBL" id="KAK3732437.1"/>
    </source>
</evidence>
<feature type="signal peptide" evidence="1">
    <location>
        <begin position="1"/>
        <end position="24"/>
    </location>
</feature>
<keyword evidence="3" id="KW-1185">Reference proteome</keyword>
<dbReference type="Proteomes" id="UP001283361">
    <property type="component" value="Unassembled WGS sequence"/>
</dbReference>
<comment type="caution">
    <text evidence="2">The sequence shown here is derived from an EMBL/GenBank/DDBJ whole genome shotgun (WGS) entry which is preliminary data.</text>
</comment>
<proteinExistence type="predicted"/>
<sequence length="133" mass="15291">MKFWYSGLCHICSDWFFMTQQILAVKTFSVCPPCDTREVTVWNWLSEVVIVPSSRPGAGIHQSLSRIQSFPAPSLVATRTNNLQRAQAISKHRSIPWPYPCDGQLVHHWPHQSEFSTRFLCSPRFTPVTLYDP</sequence>
<dbReference type="EMBL" id="JAWDGP010006959">
    <property type="protein sequence ID" value="KAK3732437.1"/>
    <property type="molecule type" value="Genomic_DNA"/>
</dbReference>